<dbReference type="InterPro" id="IPR005119">
    <property type="entry name" value="LysR_subst-bd"/>
</dbReference>
<dbReference type="GO" id="GO:0003677">
    <property type="term" value="F:DNA binding"/>
    <property type="evidence" value="ECO:0007669"/>
    <property type="project" value="UniProtKB-KW"/>
</dbReference>
<dbReference type="InterPro" id="IPR036388">
    <property type="entry name" value="WH-like_DNA-bd_sf"/>
</dbReference>
<dbReference type="SUPFAM" id="SSF53850">
    <property type="entry name" value="Periplasmic binding protein-like II"/>
    <property type="match status" value="1"/>
</dbReference>
<accession>A0A2A7UV20</accession>
<dbReference type="OrthoDB" id="9785974at2"/>
<proteinExistence type="inferred from homology"/>
<keyword evidence="2" id="KW-0805">Transcription regulation</keyword>
<evidence type="ECO:0000256" key="2">
    <source>
        <dbReference type="ARBA" id="ARBA00023015"/>
    </source>
</evidence>
<dbReference type="GO" id="GO:0003700">
    <property type="term" value="F:DNA-binding transcription factor activity"/>
    <property type="evidence" value="ECO:0007669"/>
    <property type="project" value="InterPro"/>
</dbReference>
<dbReference type="RefSeq" id="WP_083520378.1">
    <property type="nucleotide sequence ID" value="NZ_JAOBYP010000013.1"/>
</dbReference>
<dbReference type="STRING" id="1219032.GCA_001515545_01501"/>
<keyword evidence="3" id="KW-0238">DNA-binding</keyword>
<dbReference type="InterPro" id="IPR036390">
    <property type="entry name" value="WH_DNA-bd_sf"/>
</dbReference>
<dbReference type="PANTHER" id="PTHR30419">
    <property type="entry name" value="HTH-TYPE TRANSCRIPTIONAL REGULATOR YBHD"/>
    <property type="match status" value="1"/>
</dbReference>
<evidence type="ECO:0000256" key="4">
    <source>
        <dbReference type="ARBA" id="ARBA00023163"/>
    </source>
</evidence>
<evidence type="ECO:0000259" key="5">
    <source>
        <dbReference type="PROSITE" id="PS50931"/>
    </source>
</evidence>
<protein>
    <submittedName>
        <fullName evidence="6">LysR family transcriptional regulator</fullName>
    </submittedName>
</protein>
<keyword evidence="4" id="KW-0804">Transcription</keyword>
<gene>
    <name evidence="6" type="ORF">CRM82_11000</name>
</gene>
<dbReference type="PANTHER" id="PTHR30419:SF2">
    <property type="entry name" value="LYSR FAMILY TRANSCRIPTIONAL REGULATOR"/>
    <property type="match status" value="1"/>
</dbReference>
<dbReference type="Pfam" id="PF03466">
    <property type="entry name" value="LysR_substrate"/>
    <property type="match status" value="1"/>
</dbReference>
<dbReference type="InterPro" id="IPR000847">
    <property type="entry name" value="LysR_HTH_N"/>
</dbReference>
<dbReference type="GeneID" id="80801136"/>
<dbReference type="FunFam" id="1.10.10.10:FF:000001">
    <property type="entry name" value="LysR family transcriptional regulator"/>
    <property type="match status" value="1"/>
</dbReference>
<dbReference type="PROSITE" id="PS50931">
    <property type="entry name" value="HTH_LYSR"/>
    <property type="match status" value="1"/>
</dbReference>
<feature type="domain" description="HTH lysR-type" evidence="5">
    <location>
        <begin position="4"/>
        <end position="61"/>
    </location>
</feature>
<comment type="caution">
    <text evidence="6">The sequence shown here is derived from an EMBL/GenBank/DDBJ whole genome shotgun (WGS) entry which is preliminary data.</text>
</comment>
<dbReference type="EMBL" id="PDEA01000001">
    <property type="protein sequence ID" value="PEH89046.1"/>
    <property type="molecule type" value="Genomic_DNA"/>
</dbReference>
<dbReference type="Proteomes" id="UP000220246">
    <property type="component" value="Unassembled WGS sequence"/>
</dbReference>
<dbReference type="Gene3D" id="3.40.190.290">
    <property type="match status" value="1"/>
</dbReference>
<sequence length="314" mass="33967">MRDLDLSNLRLFVTVCATRSLAQAGAQHHLVGSAVSKRMQQLEAQLGSVLLARHRRGVLPTAAGEVLLGHAKAILERADSAVQELSGLSSGIKGEVRIMATLSAILGQLPDDIADFLADPTHRQIDVSVTECNGREIVRSLRSGQTAVGLCWDREALDGLHVRPYMQDRLVAVVAPHSVLAHRSQCSFEDTLDFDHIGMPASTALRQSLDQAAVHLGRVIRYRMNVTTIDSVLRGVRAGLGLAVVPDSLLRNVSDGLRYLPLIDSWARRQLVVCSRPPQELSPASQLLVQHLEAVGLRDLAATTSKSSVGLQQS</sequence>
<organism evidence="6 7">
    <name type="scientific">Comamonas terrigena</name>
    <dbReference type="NCBI Taxonomy" id="32013"/>
    <lineage>
        <taxon>Bacteria</taxon>
        <taxon>Pseudomonadati</taxon>
        <taxon>Pseudomonadota</taxon>
        <taxon>Betaproteobacteria</taxon>
        <taxon>Burkholderiales</taxon>
        <taxon>Comamonadaceae</taxon>
        <taxon>Comamonas</taxon>
    </lineage>
</organism>
<keyword evidence="7" id="KW-1185">Reference proteome</keyword>
<dbReference type="InterPro" id="IPR050950">
    <property type="entry name" value="HTH-type_LysR_regulators"/>
</dbReference>
<evidence type="ECO:0000256" key="1">
    <source>
        <dbReference type="ARBA" id="ARBA00009437"/>
    </source>
</evidence>
<reference evidence="7" key="1">
    <citation type="submission" date="2017-09" db="EMBL/GenBank/DDBJ databases">
        <title>FDA dAtabase for Regulatory Grade micrObial Sequences (FDA-ARGOS): Supporting development and validation of Infectious Disease Dx tests.</title>
        <authorList>
            <person name="Minogue T."/>
            <person name="Wolcott M."/>
            <person name="Wasieloski L."/>
            <person name="Aguilar W."/>
            <person name="Moore D."/>
            <person name="Tallon L."/>
            <person name="Sadzewicz L."/>
            <person name="Ott S."/>
            <person name="Zhao X."/>
            <person name="Nagaraj S."/>
            <person name="Vavikolanu K."/>
            <person name="Aluvathingal J."/>
            <person name="Nadendla S."/>
            <person name="Sichtig H."/>
        </authorList>
    </citation>
    <scope>NUCLEOTIDE SEQUENCE [LARGE SCALE GENOMIC DNA]</scope>
    <source>
        <strain evidence="7">FDAARGOS_394</strain>
    </source>
</reference>
<dbReference type="Gene3D" id="1.10.10.10">
    <property type="entry name" value="Winged helix-like DNA-binding domain superfamily/Winged helix DNA-binding domain"/>
    <property type="match status" value="1"/>
</dbReference>
<evidence type="ECO:0000256" key="3">
    <source>
        <dbReference type="ARBA" id="ARBA00023125"/>
    </source>
</evidence>
<dbReference type="GO" id="GO:0005829">
    <property type="term" value="C:cytosol"/>
    <property type="evidence" value="ECO:0007669"/>
    <property type="project" value="TreeGrafter"/>
</dbReference>
<comment type="similarity">
    <text evidence="1">Belongs to the LysR transcriptional regulatory family.</text>
</comment>
<dbReference type="AlphaFoldDB" id="A0A2A7UV20"/>
<name>A0A2A7UV20_COMTR</name>
<dbReference type="SUPFAM" id="SSF46785">
    <property type="entry name" value="Winged helix' DNA-binding domain"/>
    <property type="match status" value="1"/>
</dbReference>
<evidence type="ECO:0000313" key="6">
    <source>
        <dbReference type="EMBL" id="PEH89046.1"/>
    </source>
</evidence>
<dbReference type="Pfam" id="PF00126">
    <property type="entry name" value="HTH_1"/>
    <property type="match status" value="1"/>
</dbReference>
<evidence type="ECO:0000313" key="7">
    <source>
        <dbReference type="Proteomes" id="UP000220246"/>
    </source>
</evidence>